<dbReference type="InterPro" id="IPR020103">
    <property type="entry name" value="PsdUridine_synth_cat_dom_sf"/>
</dbReference>
<dbReference type="Gene3D" id="3.10.290.10">
    <property type="entry name" value="RNA-binding S4 domain"/>
    <property type="match status" value="1"/>
</dbReference>
<organism evidence="8 9">
    <name type="scientific">Slackia equolifaciens</name>
    <dbReference type="NCBI Taxonomy" id="498718"/>
    <lineage>
        <taxon>Bacteria</taxon>
        <taxon>Bacillati</taxon>
        <taxon>Actinomycetota</taxon>
        <taxon>Coriobacteriia</taxon>
        <taxon>Eggerthellales</taxon>
        <taxon>Eggerthellaceae</taxon>
        <taxon>Slackia</taxon>
    </lineage>
</organism>
<dbReference type="Proteomes" id="UP000269591">
    <property type="component" value="Unassembled WGS sequence"/>
</dbReference>
<dbReference type="CDD" id="cd00165">
    <property type="entry name" value="S4"/>
    <property type="match status" value="1"/>
</dbReference>
<dbReference type="PANTHER" id="PTHR21600">
    <property type="entry name" value="MITOCHONDRIAL RNA PSEUDOURIDINE SYNTHASE"/>
    <property type="match status" value="1"/>
</dbReference>
<dbReference type="CDD" id="cd02869">
    <property type="entry name" value="PseudoU_synth_RluA_like"/>
    <property type="match status" value="1"/>
</dbReference>
<dbReference type="EC" id="5.4.99.-" evidence="6"/>
<dbReference type="RefSeq" id="WP_123208279.1">
    <property type="nucleotide sequence ID" value="NZ_JBHTHO010000001.1"/>
</dbReference>
<reference evidence="9" key="1">
    <citation type="submission" date="2018-05" db="EMBL/GenBank/DDBJ databases">
        <title>Genome Sequencing of selected type strains of the family Eggerthellaceae.</title>
        <authorList>
            <person name="Danylec N."/>
            <person name="Stoll D.A."/>
            <person name="Doetsch A."/>
            <person name="Huch M."/>
        </authorList>
    </citation>
    <scope>NUCLEOTIDE SEQUENCE [LARGE SCALE GENOMIC DNA]</scope>
    <source>
        <strain evidence="9">DSM 24851</strain>
    </source>
</reference>
<dbReference type="InterPro" id="IPR002942">
    <property type="entry name" value="S4_RNA-bd"/>
</dbReference>
<dbReference type="SUPFAM" id="SSF55174">
    <property type="entry name" value="Alpha-L RNA-binding motif"/>
    <property type="match status" value="1"/>
</dbReference>
<dbReference type="GO" id="GO:0003723">
    <property type="term" value="F:RNA binding"/>
    <property type="evidence" value="ECO:0007669"/>
    <property type="project" value="UniProtKB-KW"/>
</dbReference>
<comment type="similarity">
    <text evidence="2 6">Belongs to the pseudouridine synthase RluA family.</text>
</comment>
<dbReference type="InterPro" id="IPR006145">
    <property type="entry name" value="PsdUridine_synth_RsuA/RluA"/>
</dbReference>
<keyword evidence="5" id="KW-0694">RNA-binding</keyword>
<evidence type="ECO:0000259" key="7">
    <source>
        <dbReference type="SMART" id="SM00363"/>
    </source>
</evidence>
<feature type="domain" description="RNA-binding S4" evidence="7">
    <location>
        <begin position="13"/>
        <end position="70"/>
    </location>
</feature>
<gene>
    <name evidence="8" type="ORF">DMP06_03085</name>
</gene>
<dbReference type="GO" id="GO:0000455">
    <property type="term" value="P:enzyme-directed rRNA pseudouridine synthesis"/>
    <property type="evidence" value="ECO:0007669"/>
    <property type="project" value="UniProtKB-ARBA"/>
</dbReference>
<evidence type="ECO:0000313" key="8">
    <source>
        <dbReference type="EMBL" id="RNL40995.1"/>
    </source>
</evidence>
<accession>A0A3N0B1L5</accession>
<dbReference type="Gene3D" id="3.30.2350.10">
    <property type="entry name" value="Pseudouridine synthase"/>
    <property type="match status" value="1"/>
</dbReference>
<dbReference type="OrthoDB" id="9807829at2"/>
<dbReference type="AlphaFoldDB" id="A0A3N0B1L5"/>
<dbReference type="Pfam" id="PF01479">
    <property type="entry name" value="S4"/>
    <property type="match status" value="1"/>
</dbReference>
<dbReference type="PROSITE" id="PS50889">
    <property type="entry name" value="S4"/>
    <property type="match status" value="1"/>
</dbReference>
<name>A0A3N0B1L5_9ACTN</name>
<dbReference type="SUPFAM" id="SSF55120">
    <property type="entry name" value="Pseudouridine synthase"/>
    <property type="match status" value="1"/>
</dbReference>
<evidence type="ECO:0000256" key="3">
    <source>
        <dbReference type="ARBA" id="ARBA00023235"/>
    </source>
</evidence>
<evidence type="ECO:0000313" key="9">
    <source>
        <dbReference type="Proteomes" id="UP000269591"/>
    </source>
</evidence>
<dbReference type="SMART" id="SM00363">
    <property type="entry name" value="S4"/>
    <property type="match status" value="1"/>
</dbReference>
<evidence type="ECO:0000256" key="6">
    <source>
        <dbReference type="RuleBase" id="RU362028"/>
    </source>
</evidence>
<feature type="active site" evidence="4">
    <location>
        <position position="140"/>
    </location>
</feature>
<sequence length="315" mass="35389">MSIAIVPENASGMRLDAFMAAEGLYPTRSAAAKCIAEGGASLNGKLARKSSCVQAGDMLQYAVFEDPHAPELEAVDIPLDIRYEDDYLLVISKQAGLVCHPSEGHYGDTLVNALIAHCGKENLCDVQGEQDRLGIVHRLDRDTSGLMLCAKTNEVGLALMEDIRLRDVDRHYLALVHGWISLETGLVDAPIARGERDRMRMKISDRDNARPSITTFKVLRRFEPGKNDDGYSLIDCKLFTGRTHQIRVHMEYIKHPCVGDPVYGWQKKDNLGLDRQFLHSYRLAFTHPITGERMEFEDKLPRDLQEVIDVLEARE</sequence>
<keyword evidence="3 6" id="KW-0413">Isomerase</keyword>
<dbReference type="PROSITE" id="PS01129">
    <property type="entry name" value="PSI_RLU"/>
    <property type="match status" value="1"/>
</dbReference>
<dbReference type="PANTHER" id="PTHR21600:SF44">
    <property type="entry name" value="RIBOSOMAL LARGE SUBUNIT PSEUDOURIDINE SYNTHASE D"/>
    <property type="match status" value="1"/>
</dbReference>
<dbReference type="InterPro" id="IPR006224">
    <property type="entry name" value="PsdUridine_synth_RluA-like_CS"/>
</dbReference>
<dbReference type="EMBL" id="QIBX01000003">
    <property type="protein sequence ID" value="RNL40995.1"/>
    <property type="molecule type" value="Genomic_DNA"/>
</dbReference>
<dbReference type="InterPro" id="IPR006225">
    <property type="entry name" value="PsdUridine_synth_RluC/D"/>
</dbReference>
<dbReference type="Pfam" id="PF00849">
    <property type="entry name" value="PseudoU_synth_2"/>
    <property type="match status" value="1"/>
</dbReference>
<comment type="function">
    <text evidence="6">Responsible for synthesis of pseudouridine from uracil.</text>
</comment>
<evidence type="ECO:0000256" key="1">
    <source>
        <dbReference type="ARBA" id="ARBA00000073"/>
    </source>
</evidence>
<evidence type="ECO:0000256" key="2">
    <source>
        <dbReference type="ARBA" id="ARBA00010876"/>
    </source>
</evidence>
<dbReference type="InterPro" id="IPR036986">
    <property type="entry name" value="S4_RNA-bd_sf"/>
</dbReference>
<evidence type="ECO:0000256" key="4">
    <source>
        <dbReference type="PIRSR" id="PIRSR606225-1"/>
    </source>
</evidence>
<comment type="catalytic activity">
    <reaction evidence="1 6">
        <text>a uridine in RNA = a pseudouridine in RNA</text>
        <dbReference type="Rhea" id="RHEA:48348"/>
        <dbReference type="Rhea" id="RHEA-COMP:12068"/>
        <dbReference type="Rhea" id="RHEA-COMP:12069"/>
        <dbReference type="ChEBI" id="CHEBI:65314"/>
        <dbReference type="ChEBI" id="CHEBI:65315"/>
    </reaction>
</comment>
<protein>
    <recommendedName>
        <fullName evidence="6">Pseudouridine synthase</fullName>
        <ecNumber evidence="6">5.4.99.-</ecNumber>
    </recommendedName>
</protein>
<comment type="caution">
    <text evidence="8">The sequence shown here is derived from an EMBL/GenBank/DDBJ whole genome shotgun (WGS) entry which is preliminary data.</text>
</comment>
<evidence type="ECO:0000256" key="5">
    <source>
        <dbReference type="PROSITE-ProRule" id="PRU00182"/>
    </source>
</evidence>
<proteinExistence type="inferred from homology"/>
<keyword evidence="9" id="KW-1185">Reference proteome</keyword>
<dbReference type="NCBIfam" id="TIGR00005">
    <property type="entry name" value="rluA_subfam"/>
    <property type="match status" value="1"/>
</dbReference>
<dbReference type="InterPro" id="IPR050188">
    <property type="entry name" value="RluA_PseudoU_synthase"/>
</dbReference>
<dbReference type="GO" id="GO:0120159">
    <property type="term" value="F:rRNA pseudouridine synthase activity"/>
    <property type="evidence" value="ECO:0007669"/>
    <property type="project" value="UniProtKB-ARBA"/>
</dbReference>